<accession>A0A5B7H6W3</accession>
<evidence type="ECO:0000313" key="2">
    <source>
        <dbReference type="Proteomes" id="UP000324222"/>
    </source>
</evidence>
<gene>
    <name evidence="1" type="ORF">E2C01_059685</name>
</gene>
<organism evidence="1 2">
    <name type="scientific">Portunus trituberculatus</name>
    <name type="common">Swimming crab</name>
    <name type="synonym">Neptunus trituberculatus</name>
    <dbReference type="NCBI Taxonomy" id="210409"/>
    <lineage>
        <taxon>Eukaryota</taxon>
        <taxon>Metazoa</taxon>
        <taxon>Ecdysozoa</taxon>
        <taxon>Arthropoda</taxon>
        <taxon>Crustacea</taxon>
        <taxon>Multicrustacea</taxon>
        <taxon>Malacostraca</taxon>
        <taxon>Eumalacostraca</taxon>
        <taxon>Eucarida</taxon>
        <taxon>Decapoda</taxon>
        <taxon>Pleocyemata</taxon>
        <taxon>Brachyura</taxon>
        <taxon>Eubrachyura</taxon>
        <taxon>Portunoidea</taxon>
        <taxon>Portunidae</taxon>
        <taxon>Portuninae</taxon>
        <taxon>Portunus</taxon>
    </lineage>
</organism>
<dbReference type="Proteomes" id="UP000324222">
    <property type="component" value="Unassembled WGS sequence"/>
</dbReference>
<name>A0A5B7H6W3_PORTR</name>
<dbReference type="AlphaFoldDB" id="A0A5B7H6W3"/>
<reference evidence="1 2" key="1">
    <citation type="submission" date="2019-05" db="EMBL/GenBank/DDBJ databases">
        <title>Another draft genome of Portunus trituberculatus and its Hox gene families provides insights of decapod evolution.</title>
        <authorList>
            <person name="Jeong J.-H."/>
            <person name="Song I."/>
            <person name="Kim S."/>
            <person name="Choi T."/>
            <person name="Kim D."/>
            <person name="Ryu S."/>
            <person name="Kim W."/>
        </authorList>
    </citation>
    <scope>NUCLEOTIDE SEQUENCE [LARGE SCALE GENOMIC DNA]</scope>
    <source>
        <tissue evidence="1">Muscle</tissue>
    </source>
</reference>
<evidence type="ECO:0000313" key="1">
    <source>
        <dbReference type="EMBL" id="MPC65549.1"/>
    </source>
</evidence>
<sequence length="71" mass="7768">MVVPEGVETIIHKKEVDVEDVVEETTEEVGGVIIIQVVQAMELERVDLVAITVKTVEVDEGTILITPEVIV</sequence>
<comment type="caution">
    <text evidence="1">The sequence shown here is derived from an EMBL/GenBank/DDBJ whole genome shotgun (WGS) entry which is preliminary data.</text>
</comment>
<keyword evidence="2" id="KW-1185">Reference proteome</keyword>
<proteinExistence type="predicted"/>
<protein>
    <submittedName>
        <fullName evidence="1">Uncharacterized protein</fullName>
    </submittedName>
</protein>
<dbReference type="EMBL" id="VSRR010023500">
    <property type="protein sequence ID" value="MPC65549.1"/>
    <property type="molecule type" value="Genomic_DNA"/>
</dbReference>